<evidence type="ECO:0000313" key="2">
    <source>
        <dbReference type="EMBL" id="UTF53511.1"/>
    </source>
</evidence>
<organism evidence="2 3">
    <name type="scientific">Natronosalvus rutilus</name>
    <dbReference type="NCBI Taxonomy" id="2953753"/>
    <lineage>
        <taxon>Archaea</taxon>
        <taxon>Methanobacteriati</taxon>
        <taxon>Methanobacteriota</taxon>
        <taxon>Stenosarchaea group</taxon>
        <taxon>Halobacteria</taxon>
        <taxon>Halobacteriales</taxon>
        <taxon>Natrialbaceae</taxon>
        <taxon>Natronosalvus</taxon>
    </lineage>
</organism>
<reference evidence="2" key="1">
    <citation type="submission" date="2022-06" db="EMBL/GenBank/DDBJ databases">
        <title>Diverse halophilic archaea isolated from saline environments.</title>
        <authorList>
            <person name="Cui H.-L."/>
        </authorList>
    </citation>
    <scope>NUCLEOTIDE SEQUENCE</scope>
    <source>
        <strain evidence="2">WLHS1</strain>
    </source>
</reference>
<dbReference type="KEGG" id="sawl:NGM29_17355"/>
<gene>
    <name evidence="2" type="ORF">NGM29_17355</name>
</gene>
<keyword evidence="3" id="KW-1185">Reference proteome</keyword>
<dbReference type="EMBL" id="CP100355">
    <property type="protein sequence ID" value="UTF53511.1"/>
    <property type="molecule type" value="Genomic_DNA"/>
</dbReference>
<feature type="compositionally biased region" description="Acidic residues" evidence="1">
    <location>
        <begin position="162"/>
        <end position="171"/>
    </location>
</feature>
<dbReference type="RefSeq" id="WP_254158037.1">
    <property type="nucleotide sequence ID" value="NZ_CP100355.1"/>
</dbReference>
<dbReference type="Proteomes" id="UP001056855">
    <property type="component" value="Chromosome"/>
</dbReference>
<feature type="region of interest" description="Disordered" evidence="1">
    <location>
        <begin position="237"/>
        <end position="282"/>
    </location>
</feature>
<evidence type="ECO:0000256" key="1">
    <source>
        <dbReference type="SAM" id="MobiDB-lite"/>
    </source>
</evidence>
<dbReference type="GeneID" id="73291851"/>
<proteinExistence type="predicted"/>
<sequence length="302" mass="33206">MSETNEVGDEIDIEADDLESVVETGSAALDALEDDLADVDALGELDDDVLEDVRQNLHALEDVTTALAEFIEAMDLEDLAEVVEPGELLDAIDVGEIPDALQSGEIADAVNVTALLDALNLLEAWGATDVTDVLREGDDLTDTLEDVSEEDSAVGAAASTVTDDDGDDDDDDLLEDQLDVSAEETMDALDVDVLEDPEYVQVSIQQAAMEAIDGVRWTLLETHEQFEKLYEFNRERMRRQDRGTTSRNPTAASTMPVARADLGSDSRYSTVPQQVKLSTAPARRRIYGRRFEIERKRQRGER</sequence>
<feature type="region of interest" description="Disordered" evidence="1">
    <location>
        <begin position="145"/>
        <end position="171"/>
    </location>
</feature>
<feature type="compositionally biased region" description="Polar residues" evidence="1">
    <location>
        <begin position="266"/>
        <end position="277"/>
    </location>
</feature>
<name>A0A9E7N9V6_9EURY</name>
<evidence type="ECO:0000313" key="3">
    <source>
        <dbReference type="Proteomes" id="UP001056855"/>
    </source>
</evidence>
<accession>A0A9E7N9V6</accession>
<dbReference type="AlphaFoldDB" id="A0A9E7N9V6"/>
<protein>
    <submittedName>
        <fullName evidence="2">Uncharacterized protein</fullName>
    </submittedName>
</protein>